<keyword evidence="14 18" id="KW-0830">Ubiquinone</keyword>
<reference evidence="20" key="1">
    <citation type="journal article" date="2018" name="J. ISSAAS">
        <title>The contribution of mitochondrial metagenomics to large-scale data mining and phylogenetic analysis of Coleoptera.</title>
        <authorList>
            <person name="Miller K."/>
            <person name="Linard B."/>
            <person name="Motyka M."/>
            <person name="Bocek M."/>
            <person name="Vogler A.P."/>
        </authorList>
    </citation>
    <scope>NUCLEOTIDE SEQUENCE</scope>
</reference>
<organism evidence="20">
    <name type="scientific">Cucujoidea sp. 19 KM-2017</name>
    <dbReference type="NCBI Taxonomy" id="2219355"/>
    <lineage>
        <taxon>Eukaryota</taxon>
        <taxon>Metazoa</taxon>
        <taxon>Ecdysozoa</taxon>
        <taxon>Arthropoda</taxon>
        <taxon>Hexapoda</taxon>
        <taxon>Insecta</taxon>
        <taxon>Pterygota</taxon>
        <taxon>Neoptera</taxon>
        <taxon>Endopterygota</taxon>
        <taxon>Coleoptera</taxon>
        <taxon>Polyphaga</taxon>
        <taxon>Cucujiformia</taxon>
    </lineage>
</organism>
<accession>A0A346RGC9</accession>
<feature type="transmembrane region" description="Helical" evidence="18">
    <location>
        <begin position="197"/>
        <end position="215"/>
    </location>
</feature>
<dbReference type="InterPro" id="IPR050175">
    <property type="entry name" value="Complex_I_Subunit_2"/>
</dbReference>
<keyword evidence="16 18" id="KW-0472">Membrane</keyword>
<geneLocation type="mitochondrion" evidence="20"/>
<evidence type="ECO:0000313" key="20">
    <source>
        <dbReference type="EMBL" id="AXS65126.1"/>
    </source>
</evidence>
<feature type="transmembrane region" description="Helical" evidence="18">
    <location>
        <begin position="309"/>
        <end position="331"/>
    </location>
</feature>
<evidence type="ECO:0000256" key="15">
    <source>
        <dbReference type="ARBA" id="ARBA00023128"/>
    </source>
</evidence>
<evidence type="ECO:0000256" key="12">
    <source>
        <dbReference type="ARBA" id="ARBA00022989"/>
    </source>
</evidence>
<feature type="transmembrane region" description="Helical" evidence="18">
    <location>
        <begin position="148"/>
        <end position="168"/>
    </location>
</feature>
<dbReference type="PRINTS" id="PR01436">
    <property type="entry name" value="NADHDHGNASE2"/>
</dbReference>
<dbReference type="AlphaFoldDB" id="A0A346RGC9"/>
<dbReference type="GO" id="GO:0008137">
    <property type="term" value="F:NADH dehydrogenase (ubiquinone) activity"/>
    <property type="evidence" value="ECO:0007669"/>
    <property type="project" value="UniProtKB-EC"/>
</dbReference>
<comment type="function">
    <text evidence="18">Core subunit of the mitochondrial membrane respiratory chain NADH dehydrogenase (Complex I) which catalyzes electron transfer from NADH through the respiratory chain, using ubiquinone as an electron acceptor. Essential for the catalytic activity and assembly of complex I.</text>
</comment>
<dbReference type="PANTHER" id="PTHR46552">
    <property type="entry name" value="NADH-UBIQUINONE OXIDOREDUCTASE CHAIN 2"/>
    <property type="match status" value="1"/>
</dbReference>
<evidence type="ECO:0000256" key="9">
    <source>
        <dbReference type="ARBA" id="ARBA00022792"/>
    </source>
</evidence>
<protein>
    <recommendedName>
        <fullName evidence="5 18">NADH-ubiquinone oxidoreductase chain 2</fullName>
        <ecNumber evidence="4 18">7.1.1.2</ecNumber>
    </recommendedName>
</protein>
<keyword evidence="6" id="KW-0813">Transport</keyword>
<feature type="transmembrane region" description="Helical" evidence="18">
    <location>
        <begin position="236"/>
        <end position="258"/>
    </location>
</feature>
<evidence type="ECO:0000256" key="6">
    <source>
        <dbReference type="ARBA" id="ARBA00022448"/>
    </source>
</evidence>
<evidence type="ECO:0000256" key="4">
    <source>
        <dbReference type="ARBA" id="ARBA00012944"/>
    </source>
</evidence>
<feature type="transmembrane region" description="Helical" evidence="18">
    <location>
        <begin position="58"/>
        <end position="78"/>
    </location>
</feature>
<dbReference type="InterPro" id="IPR003917">
    <property type="entry name" value="NADH_UbQ_OxRdtase_chain2"/>
</dbReference>
<feature type="transmembrane region" description="Helical" evidence="18">
    <location>
        <begin position="173"/>
        <end position="191"/>
    </location>
</feature>
<evidence type="ECO:0000256" key="2">
    <source>
        <dbReference type="ARBA" id="ARBA00004448"/>
    </source>
</evidence>
<sequence length="334" mass="39965">MKFWKLLFMNSLILGILIVISSCSWFSMWMGLEINLLSFIPLMMKKMNSYSNESALKYFLIQVLASILLLISIILNSYFFDFVLLNYNIILNFILYSSIMTKMGAAPFHFWFIEVIEGLNWNNSLILMTLQKISPFIIISYTKMFFNYIYSIIIISVILSTISSMNLISLRKIMAFSSINHMGWMLILIILNKTLWFYYLFIYCFINFLVIFIFKKNKIFYIFQLNNLEKNKFLKFILSLNILSLGGFPPFIGFYMKWISLNFMMKYELYMLSLIMILCSLFMLFIYTRLIFFFFTIKLFEMKLKKKKINILFLLTNFFNILALSLSPWLFNFF</sequence>
<keyword evidence="11 18" id="KW-0249">Electron transport</keyword>
<evidence type="ECO:0000256" key="18">
    <source>
        <dbReference type="RuleBase" id="RU003403"/>
    </source>
</evidence>
<keyword evidence="9 18" id="KW-0999">Mitochondrion inner membrane</keyword>
<keyword evidence="13 18" id="KW-0520">NAD</keyword>
<evidence type="ECO:0000256" key="5">
    <source>
        <dbReference type="ARBA" id="ARBA00021008"/>
    </source>
</evidence>
<comment type="function">
    <text evidence="1">Core subunit of the mitochondrial membrane respiratory chain NADH dehydrogenase (Complex I) that is believed to belong to the minimal assembly required for catalysis. Complex I functions in the transfer of electrons from NADH to the respiratory chain. The immediate electron acceptor for the enzyme is believed to be ubiquinone.</text>
</comment>
<keyword evidence="8 18" id="KW-0812">Transmembrane</keyword>
<evidence type="ECO:0000256" key="17">
    <source>
        <dbReference type="ARBA" id="ARBA00049551"/>
    </source>
</evidence>
<feature type="transmembrane region" description="Helical" evidence="18">
    <location>
        <begin position="12"/>
        <end position="37"/>
    </location>
</feature>
<keyword evidence="12 18" id="KW-1133">Transmembrane helix</keyword>
<gene>
    <name evidence="20" type="primary">nad2</name>
</gene>
<dbReference type="InterPro" id="IPR001750">
    <property type="entry name" value="ND/Mrp_TM"/>
</dbReference>
<evidence type="ECO:0000256" key="8">
    <source>
        <dbReference type="ARBA" id="ARBA00022692"/>
    </source>
</evidence>
<evidence type="ECO:0000256" key="14">
    <source>
        <dbReference type="ARBA" id="ARBA00023075"/>
    </source>
</evidence>
<dbReference type="GO" id="GO:0006120">
    <property type="term" value="P:mitochondrial electron transport, NADH to ubiquinone"/>
    <property type="evidence" value="ECO:0007669"/>
    <property type="project" value="InterPro"/>
</dbReference>
<evidence type="ECO:0000256" key="3">
    <source>
        <dbReference type="ARBA" id="ARBA00007012"/>
    </source>
</evidence>
<comment type="similarity">
    <text evidence="3 18">Belongs to the complex I subunit 2 family.</text>
</comment>
<evidence type="ECO:0000256" key="16">
    <source>
        <dbReference type="ARBA" id="ARBA00023136"/>
    </source>
</evidence>
<feature type="domain" description="NADH:quinone oxidoreductase/Mrp antiporter transmembrane" evidence="19">
    <location>
        <begin position="23"/>
        <end position="280"/>
    </location>
</feature>
<dbReference type="EC" id="7.1.1.2" evidence="4 18"/>
<evidence type="ECO:0000256" key="13">
    <source>
        <dbReference type="ARBA" id="ARBA00023027"/>
    </source>
</evidence>
<dbReference type="Pfam" id="PF00361">
    <property type="entry name" value="Proton_antipo_M"/>
    <property type="match status" value="1"/>
</dbReference>
<dbReference type="EMBL" id="MG193362">
    <property type="protein sequence ID" value="AXS65126.1"/>
    <property type="molecule type" value="Genomic_DNA"/>
</dbReference>
<evidence type="ECO:0000256" key="1">
    <source>
        <dbReference type="ARBA" id="ARBA00003257"/>
    </source>
</evidence>
<comment type="catalytic activity">
    <reaction evidence="17 18">
        <text>a ubiquinone + NADH + 5 H(+)(in) = a ubiquinol + NAD(+) + 4 H(+)(out)</text>
        <dbReference type="Rhea" id="RHEA:29091"/>
        <dbReference type="Rhea" id="RHEA-COMP:9565"/>
        <dbReference type="Rhea" id="RHEA-COMP:9566"/>
        <dbReference type="ChEBI" id="CHEBI:15378"/>
        <dbReference type="ChEBI" id="CHEBI:16389"/>
        <dbReference type="ChEBI" id="CHEBI:17976"/>
        <dbReference type="ChEBI" id="CHEBI:57540"/>
        <dbReference type="ChEBI" id="CHEBI:57945"/>
        <dbReference type="EC" id="7.1.1.2"/>
    </reaction>
</comment>
<feature type="transmembrane region" description="Helical" evidence="18">
    <location>
        <begin position="270"/>
        <end position="297"/>
    </location>
</feature>
<evidence type="ECO:0000256" key="11">
    <source>
        <dbReference type="ARBA" id="ARBA00022982"/>
    </source>
</evidence>
<keyword evidence="10 18" id="KW-1278">Translocase</keyword>
<dbReference type="PANTHER" id="PTHR46552:SF1">
    <property type="entry name" value="NADH-UBIQUINONE OXIDOREDUCTASE CHAIN 2"/>
    <property type="match status" value="1"/>
</dbReference>
<keyword evidence="7 18" id="KW-0679">Respiratory chain</keyword>
<keyword evidence="15 18" id="KW-0496">Mitochondrion</keyword>
<proteinExistence type="inferred from homology"/>
<evidence type="ECO:0000259" key="19">
    <source>
        <dbReference type="Pfam" id="PF00361"/>
    </source>
</evidence>
<evidence type="ECO:0000256" key="10">
    <source>
        <dbReference type="ARBA" id="ARBA00022967"/>
    </source>
</evidence>
<dbReference type="GO" id="GO:0005743">
    <property type="term" value="C:mitochondrial inner membrane"/>
    <property type="evidence" value="ECO:0007669"/>
    <property type="project" value="UniProtKB-SubCell"/>
</dbReference>
<feature type="transmembrane region" description="Helical" evidence="18">
    <location>
        <begin position="90"/>
        <end position="113"/>
    </location>
</feature>
<name>A0A346RGC9_9CUCU</name>
<dbReference type="PROSITE" id="PS51257">
    <property type="entry name" value="PROKAR_LIPOPROTEIN"/>
    <property type="match status" value="1"/>
</dbReference>
<evidence type="ECO:0000256" key="7">
    <source>
        <dbReference type="ARBA" id="ARBA00022660"/>
    </source>
</evidence>
<comment type="subcellular location">
    <subcellularLocation>
        <location evidence="2 18">Mitochondrion inner membrane</location>
        <topology evidence="2 18">Multi-pass membrane protein</topology>
    </subcellularLocation>
</comment>